<keyword evidence="3" id="KW-1185">Reference proteome</keyword>
<dbReference type="EMBL" id="JANEYF010002942">
    <property type="protein sequence ID" value="KAJ8940850.1"/>
    <property type="molecule type" value="Genomic_DNA"/>
</dbReference>
<sequence>MIHQKNHGMLVGGIATHSYWKICENIIPNLTFFAKDVEIPSKEYVFMGYDDGATMHLDFINRLMWQAQLSGSKSWLDDITMNTSMFYGKKLQTKHTPILTRVIENADDSEDSLLSSSDLEDELVLLESQYDDIEIPKSNLNIDKDKTDSTSGEEDQSDWEAEDYLPLSNIINRQENEKKNKKETNKVDS</sequence>
<proteinExistence type="predicted"/>
<organism evidence="2 3">
    <name type="scientific">Rhamnusium bicolor</name>
    <dbReference type="NCBI Taxonomy" id="1586634"/>
    <lineage>
        <taxon>Eukaryota</taxon>
        <taxon>Metazoa</taxon>
        <taxon>Ecdysozoa</taxon>
        <taxon>Arthropoda</taxon>
        <taxon>Hexapoda</taxon>
        <taxon>Insecta</taxon>
        <taxon>Pterygota</taxon>
        <taxon>Neoptera</taxon>
        <taxon>Endopterygota</taxon>
        <taxon>Coleoptera</taxon>
        <taxon>Polyphaga</taxon>
        <taxon>Cucujiformia</taxon>
        <taxon>Chrysomeloidea</taxon>
        <taxon>Cerambycidae</taxon>
        <taxon>Lepturinae</taxon>
        <taxon>Rhagiini</taxon>
        <taxon>Rhamnusium</taxon>
    </lineage>
</organism>
<feature type="compositionally biased region" description="Acidic residues" evidence="1">
    <location>
        <begin position="151"/>
        <end position="163"/>
    </location>
</feature>
<feature type="compositionally biased region" description="Basic and acidic residues" evidence="1">
    <location>
        <begin position="174"/>
        <end position="189"/>
    </location>
</feature>
<reference evidence="2" key="1">
    <citation type="journal article" date="2023" name="Insect Mol. Biol.">
        <title>Genome sequencing provides insights into the evolution of gene families encoding plant cell wall-degrading enzymes in longhorned beetles.</title>
        <authorList>
            <person name="Shin N.R."/>
            <person name="Okamura Y."/>
            <person name="Kirsch R."/>
            <person name="Pauchet Y."/>
        </authorList>
    </citation>
    <scope>NUCLEOTIDE SEQUENCE</scope>
    <source>
        <strain evidence="2">RBIC_L_NR</strain>
    </source>
</reference>
<evidence type="ECO:0000256" key="1">
    <source>
        <dbReference type="SAM" id="MobiDB-lite"/>
    </source>
</evidence>
<evidence type="ECO:0000313" key="3">
    <source>
        <dbReference type="Proteomes" id="UP001162156"/>
    </source>
</evidence>
<dbReference type="AlphaFoldDB" id="A0AAV8XQI5"/>
<protein>
    <submittedName>
        <fullName evidence="2">Uncharacterized protein</fullName>
    </submittedName>
</protein>
<comment type="caution">
    <text evidence="2">The sequence shown here is derived from an EMBL/GenBank/DDBJ whole genome shotgun (WGS) entry which is preliminary data.</text>
</comment>
<name>A0AAV8XQI5_9CUCU</name>
<feature type="region of interest" description="Disordered" evidence="1">
    <location>
        <begin position="137"/>
        <end position="189"/>
    </location>
</feature>
<accession>A0AAV8XQI5</accession>
<evidence type="ECO:0000313" key="2">
    <source>
        <dbReference type="EMBL" id="KAJ8940850.1"/>
    </source>
</evidence>
<dbReference type="Proteomes" id="UP001162156">
    <property type="component" value="Unassembled WGS sequence"/>
</dbReference>
<gene>
    <name evidence="2" type="ORF">NQ314_010553</name>
</gene>